<dbReference type="InterPro" id="IPR011009">
    <property type="entry name" value="Kinase-like_dom_sf"/>
</dbReference>
<feature type="compositionally biased region" description="Polar residues" evidence="7">
    <location>
        <begin position="653"/>
        <end position="681"/>
    </location>
</feature>
<keyword evidence="2" id="KW-0808">Transferase</keyword>
<feature type="region of interest" description="Disordered" evidence="7">
    <location>
        <begin position="392"/>
        <end position="411"/>
    </location>
</feature>
<dbReference type="SUPFAM" id="SSF56112">
    <property type="entry name" value="Protein kinase-like (PK-like)"/>
    <property type="match status" value="1"/>
</dbReference>
<dbReference type="PROSITE" id="PS50011">
    <property type="entry name" value="PROTEIN_KINASE_DOM"/>
    <property type="match status" value="1"/>
</dbReference>
<dbReference type="GO" id="GO:0004703">
    <property type="term" value="F:G protein-coupled receptor kinase activity"/>
    <property type="evidence" value="ECO:0007669"/>
    <property type="project" value="TreeGrafter"/>
</dbReference>
<feature type="compositionally biased region" description="Low complexity" evidence="7">
    <location>
        <begin position="392"/>
        <end position="402"/>
    </location>
</feature>
<feature type="compositionally biased region" description="Low complexity" evidence="7">
    <location>
        <begin position="685"/>
        <end position="696"/>
    </location>
</feature>
<name>A0A9P5VHL1_9FUNG</name>
<dbReference type="InterPro" id="IPR000961">
    <property type="entry name" value="AGC-kinase_C"/>
</dbReference>
<evidence type="ECO:0000259" key="8">
    <source>
        <dbReference type="PROSITE" id="PS50011"/>
    </source>
</evidence>
<evidence type="ECO:0000256" key="7">
    <source>
        <dbReference type="SAM" id="MobiDB-lite"/>
    </source>
</evidence>
<evidence type="ECO:0000256" key="3">
    <source>
        <dbReference type="ARBA" id="ARBA00022741"/>
    </source>
</evidence>
<dbReference type="InterPro" id="IPR000719">
    <property type="entry name" value="Prot_kinase_dom"/>
</dbReference>
<dbReference type="Proteomes" id="UP000696485">
    <property type="component" value="Unassembled WGS sequence"/>
</dbReference>
<evidence type="ECO:0000256" key="2">
    <source>
        <dbReference type="ARBA" id="ARBA00022679"/>
    </source>
</evidence>
<feature type="compositionally biased region" description="Low complexity" evidence="7">
    <location>
        <begin position="563"/>
        <end position="601"/>
    </location>
</feature>
<dbReference type="Pfam" id="PF00069">
    <property type="entry name" value="Pkinase"/>
    <property type="match status" value="1"/>
</dbReference>
<evidence type="ECO:0000256" key="1">
    <source>
        <dbReference type="ARBA" id="ARBA00022527"/>
    </source>
</evidence>
<feature type="domain" description="Protein kinase" evidence="8">
    <location>
        <begin position="22"/>
        <end position="282"/>
    </location>
</feature>
<evidence type="ECO:0000313" key="11">
    <source>
        <dbReference type="Proteomes" id="UP000696485"/>
    </source>
</evidence>
<feature type="binding site" evidence="6">
    <location>
        <position position="51"/>
    </location>
    <ligand>
        <name>ATP</name>
        <dbReference type="ChEBI" id="CHEBI:30616"/>
    </ligand>
</feature>
<dbReference type="AlphaFoldDB" id="A0A9P5VHL1"/>
<protein>
    <submittedName>
        <fullName evidence="10">Uncharacterized protein</fullName>
    </submittedName>
</protein>
<accession>A0A9P5VHL1</accession>
<dbReference type="InterPro" id="IPR008271">
    <property type="entry name" value="Ser/Thr_kinase_AS"/>
</dbReference>
<evidence type="ECO:0000313" key="10">
    <source>
        <dbReference type="EMBL" id="KAF9325092.1"/>
    </source>
</evidence>
<feature type="domain" description="AGC-kinase C-terminal" evidence="9">
    <location>
        <begin position="283"/>
        <end position="364"/>
    </location>
</feature>
<keyword evidence="4" id="KW-0418">Kinase</keyword>
<evidence type="ECO:0000259" key="9">
    <source>
        <dbReference type="PROSITE" id="PS51285"/>
    </source>
</evidence>
<keyword evidence="5 6" id="KW-0067">ATP-binding</keyword>
<dbReference type="Gene3D" id="3.30.200.20">
    <property type="entry name" value="Phosphorylase Kinase, domain 1"/>
    <property type="match status" value="1"/>
</dbReference>
<dbReference type="SMART" id="SM00220">
    <property type="entry name" value="S_TKc"/>
    <property type="match status" value="1"/>
</dbReference>
<keyword evidence="11" id="KW-1185">Reference proteome</keyword>
<comment type="caution">
    <text evidence="10">The sequence shown here is derived from an EMBL/GenBank/DDBJ whole genome shotgun (WGS) entry which is preliminary data.</text>
</comment>
<evidence type="ECO:0000256" key="5">
    <source>
        <dbReference type="ARBA" id="ARBA00022840"/>
    </source>
</evidence>
<dbReference type="PROSITE" id="PS00108">
    <property type="entry name" value="PROTEIN_KINASE_ST"/>
    <property type="match status" value="1"/>
</dbReference>
<dbReference type="Gene3D" id="1.10.510.10">
    <property type="entry name" value="Transferase(Phosphotransferase) domain 1"/>
    <property type="match status" value="1"/>
</dbReference>
<dbReference type="FunFam" id="1.10.510.10:FF:000469">
    <property type="entry name" value="Serine/threonine-protein kinase 32B"/>
    <property type="match status" value="1"/>
</dbReference>
<dbReference type="GO" id="GO:0009966">
    <property type="term" value="P:regulation of signal transduction"/>
    <property type="evidence" value="ECO:0007669"/>
    <property type="project" value="TreeGrafter"/>
</dbReference>
<feature type="region of interest" description="Disordered" evidence="7">
    <location>
        <begin position="418"/>
        <end position="444"/>
    </location>
</feature>
<dbReference type="GO" id="GO:0001664">
    <property type="term" value="F:G protein-coupled receptor binding"/>
    <property type="evidence" value="ECO:0007669"/>
    <property type="project" value="TreeGrafter"/>
</dbReference>
<sequence>MGAGCCKEEAIDFTAEIELSHFHLLRSVGKGAFGKVRVVQHKKTKEIYALKYINKAKCIRMRAVENIIQERRLLEEVEFPLICNLRYAFQDDENLFMILDLMLGGDLRFHLERAGPMREDVVRFYVAELALALDALHSRRIIHRDLKPDNVLLDENGHAHLTDFNIAVYYHPSKPLLSIAGSMAYMAPEVLLRKGYFESVDWWSLGVVMFELLFGKRPFRGKSNDLLTNSILRDPLPFPDNVSDLVSANCVDVLSKLCERDISKRLGCTSEGLDGFKRHPWFEGIDWDKLVSKEAIPPFEPDSKRANFDATHELEELLMEDNPLKAKKRAQYNPEVELSAEMQLMEDKFVVYDFTKVKRSHSLTRGKILRSGQDQKTTSGTLDGVVTRTNTGTTTLVSGTRTSRGHGREQSLGHDAISMNNMMAPPPRIYRPESPSDRIGQDRFNPDEDQMALINQNSNISRKNSPLNPSTNASDVYNNNFSDRMRAEAEKTAYQQQQQQQYLQNSYQTQQLDTSSLLQSEAIVLPPSSLPRPLQPRDHLTGMRNGSPMLQYGHTSSGHAHHNPNITTPSTPSNSSYGQSTTVTSISTPPTTQATSPATVTGKSGGQGTVLFSDHGHSNRPSSPPLMDSINIPTTSALPTAIPTRRAVRGRESLSSQSINSMPAAGKNTNVSSMYQQQQLDATLRRSPSSQMRPMSAYTTSKTQIDGDLSSREPRAYHDKSFHDHGQQPSSSSSAFYRASLSGMDEIDNSLGHTNTSGRAYHTHNIVHPTTNK</sequence>
<feature type="compositionally biased region" description="Basic and acidic residues" evidence="7">
    <location>
        <begin position="430"/>
        <end position="444"/>
    </location>
</feature>
<dbReference type="PROSITE" id="PS00107">
    <property type="entry name" value="PROTEIN_KINASE_ATP"/>
    <property type="match status" value="1"/>
</dbReference>
<dbReference type="PANTHER" id="PTHR24355:SF30">
    <property type="entry name" value="SERINE_THREONINE-PROTEIN KINASE 32B ISOFORM X1"/>
    <property type="match status" value="1"/>
</dbReference>
<reference evidence="10" key="1">
    <citation type="journal article" date="2020" name="Fungal Divers.">
        <title>Resolving the Mortierellaceae phylogeny through synthesis of multi-gene phylogenetics and phylogenomics.</title>
        <authorList>
            <person name="Vandepol N."/>
            <person name="Liber J."/>
            <person name="Desiro A."/>
            <person name="Na H."/>
            <person name="Kennedy M."/>
            <person name="Barry K."/>
            <person name="Grigoriev I.V."/>
            <person name="Miller A.N."/>
            <person name="O'Donnell K."/>
            <person name="Stajich J.E."/>
            <person name="Bonito G."/>
        </authorList>
    </citation>
    <scope>NUCLEOTIDE SEQUENCE</scope>
    <source>
        <strain evidence="10">NVP1</strain>
    </source>
</reference>
<dbReference type="InterPro" id="IPR017441">
    <property type="entry name" value="Protein_kinase_ATP_BS"/>
</dbReference>
<dbReference type="PROSITE" id="PS51285">
    <property type="entry name" value="AGC_KINASE_CTER"/>
    <property type="match status" value="1"/>
</dbReference>
<dbReference type="FunFam" id="3.30.200.20:FF:000354">
    <property type="entry name" value="AGC/YANK protein kinase"/>
    <property type="match status" value="1"/>
</dbReference>
<evidence type="ECO:0000256" key="6">
    <source>
        <dbReference type="PROSITE-ProRule" id="PRU10141"/>
    </source>
</evidence>
<feature type="compositionally biased region" description="Basic and acidic residues" evidence="7">
    <location>
        <begin position="709"/>
        <end position="726"/>
    </location>
</feature>
<keyword evidence="3 6" id="KW-0547">Nucleotide-binding</keyword>
<organism evidence="10 11">
    <name type="scientific">Podila minutissima</name>
    <dbReference type="NCBI Taxonomy" id="64525"/>
    <lineage>
        <taxon>Eukaryota</taxon>
        <taxon>Fungi</taxon>
        <taxon>Fungi incertae sedis</taxon>
        <taxon>Mucoromycota</taxon>
        <taxon>Mortierellomycotina</taxon>
        <taxon>Mortierellomycetes</taxon>
        <taxon>Mortierellales</taxon>
        <taxon>Mortierellaceae</taxon>
        <taxon>Podila</taxon>
    </lineage>
</organism>
<dbReference type="EMBL" id="JAAAUY010000979">
    <property type="protein sequence ID" value="KAF9325092.1"/>
    <property type="molecule type" value="Genomic_DNA"/>
</dbReference>
<proteinExistence type="predicted"/>
<gene>
    <name evidence="10" type="ORF">BG006_011399</name>
</gene>
<feature type="region of interest" description="Disordered" evidence="7">
    <location>
        <begin position="527"/>
        <end position="734"/>
    </location>
</feature>
<evidence type="ECO:0000256" key="4">
    <source>
        <dbReference type="ARBA" id="ARBA00022777"/>
    </source>
</evidence>
<dbReference type="GO" id="GO:0005524">
    <property type="term" value="F:ATP binding"/>
    <property type="evidence" value="ECO:0007669"/>
    <property type="project" value="UniProtKB-UniRule"/>
</dbReference>
<dbReference type="PANTHER" id="PTHR24355">
    <property type="entry name" value="G PROTEIN-COUPLED RECEPTOR KINASE/RIBOSOMAL PROTEIN S6 KINASE"/>
    <property type="match status" value="1"/>
</dbReference>
<keyword evidence="1" id="KW-0723">Serine/threonine-protein kinase</keyword>
<dbReference type="GO" id="GO:0007186">
    <property type="term" value="P:G protein-coupled receptor signaling pathway"/>
    <property type="evidence" value="ECO:0007669"/>
    <property type="project" value="TreeGrafter"/>
</dbReference>